<gene>
    <name evidence="1" type="ORF">MBCUR_12310</name>
</gene>
<dbReference type="EMBL" id="LWMV01000177">
    <property type="protein sequence ID" value="KZX11966.1"/>
    <property type="molecule type" value="Genomic_DNA"/>
</dbReference>
<keyword evidence="2" id="KW-1185">Reference proteome</keyword>
<proteinExistence type="predicted"/>
<protein>
    <recommendedName>
        <fullName evidence="3">Transposase</fullName>
    </recommendedName>
</protein>
<dbReference type="Proteomes" id="UP000077245">
    <property type="component" value="Unassembled WGS sequence"/>
</dbReference>
<dbReference type="PATRIC" id="fig|49547.3.peg.1322"/>
<dbReference type="OrthoDB" id="71024at2157"/>
<evidence type="ECO:0000313" key="1">
    <source>
        <dbReference type="EMBL" id="KZX11966.1"/>
    </source>
</evidence>
<dbReference type="RefSeq" id="WP_067091620.1">
    <property type="nucleotide sequence ID" value="NZ_LWMV01000177.1"/>
</dbReference>
<dbReference type="AlphaFoldDB" id="A0A166AFJ4"/>
<reference evidence="1 2" key="1">
    <citation type="submission" date="2016-04" db="EMBL/GenBank/DDBJ databases">
        <title>Genome sequence of Methanobrevibacter curvatus DSM 11111.</title>
        <authorList>
            <person name="Poehlein A."/>
            <person name="Seedorf H."/>
            <person name="Daniel R."/>
        </authorList>
    </citation>
    <scope>NUCLEOTIDE SEQUENCE [LARGE SCALE GENOMIC DNA]</scope>
    <source>
        <strain evidence="1 2">DSM 11111</strain>
    </source>
</reference>
<evidence type="ECO:0008006" key="3">
    <source>
        <dbReference type="Google" id="ProtNLM"/>
    </source>
</evidence>
<name>A0A166AFJ4_9EURY</name>
<sequence>MKTTNTIDISNIKSIQYKLIRFGAKVPDFKEAVKNSFNHLNKFKTDINIHIPEPYHFKFNNRICPHCGEDSLNKKKFVTKDVILDKIGEVKFYLKQYYCKECHTYPKVKLKHIIKDHEKISKPFKDKLIKKSKIGRKSLRKTKKYYKEDNISISHQSIHNILNIGNKNELTFKTLDLTGYFEFDEQHLTMKKNKNLKDNIIDSTTNQTISIKIHDKTNSKNVKKFLQKNIPENKIKCITTDHHPPYTAPIKNLGFEKHQLCIFHFEK</sequence>
<organism evidence="1 2">
    <name type="scientific">Methanobrevibacter curvatus</name>
    <dbReference type="NCBI Taxonomy" id="49547"/>
    <lineage>
        <taxon>Archaea</taxon>
        <taxon>Methanobacteriati</taxon>
        <taxon>Methanobacteriota</taxon>
        <taxon>Methanomada group</taxon>
        <taxon>Methanobacteria</taxon>
        <taxon>Methanobacteriales</taxon>
        <taxon>Methanobacteriaceae</taxon>
        <taxon>Methanobrevibacter</taxon>
    </lineage>
</organism>
<comment type="caution">
    <text evidence="1">The sequence shown here is derived from an EMBL/GenBank/DDBJ whole genome shotgun (WGS) entry which is preliminary data.</text>
</comment>
<evidence type="ECO:0000313" key="2">
    <source>
        <dbReference type="Proteomes" id="UP000077245"/>
    </source>
</evidence>
<accession>A0A166AFJ4</accession>